<name>A0A0L6JIF4_9FIRM</name>
<reference evidence="2" key="1">
    <citation type="submission" date="2015-07" db="EMBL/GenBank/DDBJ databases">
        <title>Near-Complete Genome Sequence of the Cellulolytic Bacterium Bacteroides (Pseudobacteroides) cellulosolvens ATCC 35603.</title>
        <authorList>
            <person name="Dassa B."/>
            <person name="Utturkar S.M."/>
            <person name="Klingeman D.M."/>
            <person name="Hurt R.A."/>
            <person name="Keller M."/>
            <person name="Xu J."/>
            <person name="Reddy Y.H.K."/>
            <person name="Borovok I."/>
            <person name="Grinberg I.R."/>
            <person name="Lamed R."/>
            <person name="Zhivin O."/>
            <person name="Bayer E.A."/>
            <person name="Brown S.D."/>
        </authorList>
    </citation>
    <scope>NUCLEOTIDE SEQUENCE [LARGE SCALE GENOMIC DNA]</scope>
    <source>
        <strain evidence="2">DSM 2933</strain>
    </source>
</reference>
<dbReference type="AlphaFoldDB" id="A0A0L6JIF4"/>
<comment type="caution">
    <text evidence="1">The sequence shown here is derived from an EMBL/GenBank/DDBJ whole genome shotgun (WGS) entry which is preliminary data.</text>
</comment>
<organism evidence="1 2">
    <name type="scientific">Pseudobacteroides cellulosolvens ATCC 35603 = DSM 2933</name>
    <dbReference type="NCBI Taxonomy" id="398512"/>
    <lineage>
        <taxon>Bacteria</taxon>
        <taxon>Bacillati</taxon>
        <taxon>Bacillota</taxon>
        <taxon>Clostridia</taxon>
        <taxon>Eubacteriales</taxon>
        <taxon>Oscillospiraceae</taxon>
        <taxon>Pseudobacteroides</taxon>
    </lineage>
</organism>
<sequence length="63" mass="7545">MSALREQMIRDMNLKGLSQNSYGTYYPRILPKYNIWVLWQIQQLRCGNFVWKSLPIGIIEKIK</sequence>
<proteinExistence type="predicted"/>
<protein>
    <submittedName>
        <fullName evidence="1">Uncharacterized protein</fullName>
    </submittedName>
</protein>
<gene>
    <name evidence="1" type="ORF">Bccel_0779</name>
</gene>
<keyword evidence="2" id="KW-1185">Reference proteome</keyword>
<evidence type="ECO:0000313" key="1">
    <source>
        <dbReference type="EMBL" id="KNY25519.1"/>
    </source>
</evidence>
<dbReference type="Proteomes" id="UP000036923">
    <property type="component" value="Unassembled WGS sequence"/>
</dbReference>
<evidence type="ECO:0000313" key="2">
    <source>
        <dbReference type="Proteomes" id="UP000036923"/>
    </source>
</evidence>
<dbReference type="EMBL" id="LGTC01000001">
    <property type="protein sequence ID" value="KNY25519.1"/>
    <property type="molecule type" value="Genomic_DNA"/>
</dbReference>
<accession>A0A0L6JIF4</accession>